<dbReference type="InterPro" id="IPR005162">
    <property type="entry name" value="Retrotrans_gag_dom"/>
</dbReference>
<dbReference type="AlphaFoldDB" id="A0A151SLW0"/>
<protein>
    <recommendedName>
        <fullName evidence="2">Retrotransposon gag domain-containing protein</fullName>
    </recommendedName>
</protein>
<evidence type="ECO:0000256" key="1">
    <source>
        <dbReference type="SAM" id="MobiDB-lite"/>
    </source>
</evidence>
<dbReference type="Pfam" id="PF03732">
    <property type="entry name" value="Retrotrans_gag"/>
    <property type="match status" value="1"/>
</dbReference>
<name>A0A151SLW0_CAJCA</name>
<dbReference type="Proteomes" id="UP000075243">
    <property type="component" value="Chromosome 11"/>
</dbReference>
<feature type="region of interest" description="Disordered" evidence="1">
    <location>
        <begin position="174"/>
        <end position="194"/>
    </location>
</feature>
<evidence type="ECO:0000259" key="2">
    <source>
        <dbReference type="Pfam" id="PF03732"/>
    </source>
</evidence>
<organism evidence="3 4">
    <name type="scientific">Cajanus cajan</name>
    <name type="common">Pigeon pea</name>
    <name type="synonym">Cajanus indicus</name>
    <dbReference type="NCBI Taxonomy" id="3821"/>
    <lineage>
        <taxon>Eukaryota</taxon>
        <taxon>Viridiplantae</taxon>
        <taxon>Streptophyta</taxon>
        <taxon>Embryophyta</taxon>
        <taxon>Tracheophyta</taxon>
        <taxon>Spermatophyta</taxon>
        <taxon>Magnoliopsida</taxon>
        <taxon>eudicotyledons</taxon>
        <taxon>Gunneridae</taxon>
        <taxon>Pentapetalae</taxon>
        <taxon>rosids</taxon>
        <taxon>fabids</taxon>
        <taxon>Fabales</taxon>
        <taxon>Fabaceae</taxon>
        <taxon>Papilionoideae</taxon>
        <taxon>50 kb inversion clade</taxon>
        <taxon>NPAAA clade</taxon>
        <taxon>indigoferoid/millettioid clade</taxon>
        <taxon>Phaseoleae</taxon>
        <taxon>Cajanus</taxon>
    </lineage>
</organism>
<evidence type="ECO:0000313" key="4">
    <source>
        <dbReference type="Proteomes" id="UP000075243"/>
    </source>
</evidence>
<accession>A0A151SLW0</accession>
<dbReference type="PANTHER" id="PTHR37610:SF55">
    <property type="entry name" value="RETROTRANSPOSON COPIA-LIKE N-TERMINAL DOMAIN-CONTAINING PROTEIN"/>
    <property type="match status" value="1"/>
</dbReference>
<gene>
    <name evidence="3" type="ORF">KK1_002069</name>
</gene>
<dbReference type="EMBL" id="CM003613">
    <property type="protein sequence ID" value="KYP55844.1"/>
    <property type="molecule type" value="Genomic_DNA"/>
</dbReference>
<feature type="domain" description="Retrotransposon gag" evidence="2">
    <location>
        <begin position="23"/>
        <end position="75"/>
    </location>
</feature>
<dbReference type="PANTHER" id="PTHR37610">
    <property type="entry name" value="CCHC-TYPE DOMAIN-CONTAINING PROTEIN"/>
    <property type="match status" value="1"/>
</dbReference>
<feature type="compositionally biased region" description="Polar residues" evidence="1">
    <location>
        <begin position="174"/>
        <end position="183"/>
    </location>
</feature>
<proteinExistence type="predicted"/>
<dbReference type="Gramene" id="C.cajan_02019.t">
    <property type="protein sequence ID" value="C.cajan_02019.t.cds1"/>
    <property type="gene ID" value="C.cajan_02019"/>
</dbReference>
<reference evidence="3 4" key="1">
    <citation type="journal article" date="2012" name="Nat. Biotechnol.">
        <title>Draft genome sequence of pigeonpea (Cajanus cajan), an orphan legume crop of resource-poor farmers.</title>
        <authorList>
            <person name="Varshney R.K."/>
            <person name="Chen W."/>
            <person name="Li Y."/>
            <person name="Bharti A.K."/>
            <person name="Saxena R.K."/>
            <person name="Schlueter J.A."/>
            <person name="Donoghue M.T."/>
            <person name="Azam S."/>
            <person name="Fan G."/>
            <person name="Whaley A.M."/>
            <person name="Farmer A.D."/>
            <person name="Sheridan J."/>
            <person name="Iwata A."/>
            <person name="Tuteja R."/>
            <person name="Penmetsa R.V."/>
            <person name="Wu W."/>
            <person name="Upadhyaya H.D."/>
            <person name="Yang S.P."/>
            <person name="Shah T."/>
            <person name="Saxena K.B."/>
            <person name="Michael T."/>
            <person name="McCombie W.R."/>
            <person name="Yang B."/>
            <person name="Zhang G."/>
            <person name="Yang H."/>
            <person name="Wang J."/>
            <person name="Spillane C."/>
            <person name="Cook D.R."/>
            <person name="May G.D."/>
            <person name="Xu X."/>
            <person name="Jackson S.A."/>
        </authorList>
    </citation>
    <scope>NUCLEOTIDE SEQUENCE [LARGE SCALE GENOMIC DNA]</scope>
    <source>
        <strain evidence="4">cv. Asha</strain>
    </source>
</reference>
<keyword evidence="4" id="KW-1185">Reference proteome</keyword>
<sequence length="223" mass="25619">MVMSWLACPMPPSIRQSIMWIDSASEIWRDLCDLFSHGDKFRIADLQEELQNFRQGDLTVSQYYTRLRILWKELFMYRTIMACSYSTTCSCGILSKIQKERDDDCVIKFLRGLNDEFSQVRSQVMLMEPMPGLTRTFSLVLQQECEFGGQLPQVPQESSALAAINDNSTCNNYSSRGGFSNNRGDGRSGKGNSTGVHQILHQMQKDQPHHRHVLPNLWLSTWI</sequence>
<evidence type="ECO:0000313" key="3">
    <source>
        <dbReference type="EMBL" id="KYP55844.1"/>
    </source>
</evidence>